<reference evidence="9" key="1">
    <citation type="submission" date="2016-05" db="EMBL/GenBank/DDBJ databases">
        <title>Comparative genomics of biotechnologically important yeasts.</title>
        <authorList>
            <consortium name="DOE Joint Genome Institute"/>
            <person name="Riley R."/>
            <person name="Haridas S."/>
            <person name="Wolfe K.H."/>
            <person name="Lopes M.R."/>
            <person name="Hittinger C.T."/>
            <person name="Goker M."/>
            <person name="Salamov A."/>
            <person name="Wisecaver J."/>
            <person name="Long T.M."/>
            <person name="Aerts A.L."/>
            <person name="Barry K."/>
            <person name="Choi C."/>
            <person name="Clum A."/>
            <person name="Coughlan A.Y."/>
            <person name="Deshpande S."/>
            <person name="Douglass A.P."/>
            <person name="Hanson S.J."/>
            <person name="Klenk H.-P."/>
            <person name="Labutti K."/>
            <person name="Lapidus A."/>
            <person name="Lindquist E."/>
            <person name="Lipzen A."/>
            <person name="Meier-Kolthoff J.P."/>
            <person name="Ohm R.A."/>
            <person name="Otillar R.P."/>
            <person name="Pangilinan J."/>
            <person name="Peng Y."/>
            <person name="Rokas A."/>
            <person name="Rosa C.A."/>
            <person name="Scheuner C."/>
            <person name="Sibirny A.A."/>
            <person name="Slot J.C."/>
            <person name="Stielow J.B."/>
            <person name="Sun H."/>
            <person name="Kurtzman C.P."/>
            <person name="Blackwell M."/>
            <person name="Grigoriev I.V."/>
            <person name="Jeffries T.W."/>
        </authorList>
    </citation>
    <scope>NUCLEOTIDE SEQUENCE [LARGE SCALE GENOMIC DNA]</scope>
    <source>
        <strain evidence="9">NRRL Y-2460</strain>
    </source>
</reference>
<organism evidence="8 9">
    <name type="scientific">Pachysolen tannophilus NRRL Y-2460</name>
    <dbReference type="NCBI Taxonomy" id="669874"/>
    <lineage>
        <taxon>Eukaryota</taxon>
        <taxon>Fungi</taxon>
        <taxon>Dikarya</taxon>
        <taxon>Ascomycota</taxon>
        <taxon>Saccharomycotina</taxon>
        <taxon>Pichiomycetes</taxon>
        <taxon>Pachysolenaceae</taxon>
        <taxon>Pachysolen</taxon>
    </lineage>
</organism>
<evidence type="ECO:0000256" key="6">
    <source>
        <dbReference type="SAM" id="MobiDB-lite"/>
    </source>
</evidence>
<dbReference type="GO" id="GO:0005524">
    <property type="term" value="F:ATP binding"/>
    <property type="evidence" value="ECO:0007669"/>
    <property type="project" value="UniProtKB-UniRule"/>
</dbReference>
<keyword evidence="9" id="KW-1185">Reference proteome</keyword>
<dbReference type="Pfam" id="PF00069">
    <property type="entry name" value="Pkinase"/>
    <property type="match status" value="1"/>
</dbReference>
<dbReference type="GO" id="GO:0030447">
    <property type="term" value="P:filamentous growth"/>
    <property type="evidence" value="ECO:0007669"/>
    <property type="project" value="UniProtKB-ARBA"/>
</dbReference>
<dbReference type="PROSITE" id="PS50011">
    <property type="entry name" value="PROTEIN_KINASE_DOM"/>
    <property type="match status" value="1"/>
</dbReference>
<dbReference type="PROSITE" id="PS00107">
    <property type="entry name" value="PROTEIN_KINASE_ATP"/>
    <property type="match status" value="1"/>
</dbReference>
<dbReference type="STRING" id="669874.A0A1E4TYN6"/>
<dbReference type="GO" id="GO:0004709">
    <property type="term" value="F:MAP kinase kinase kinase activity"/>
    <property type="evidence" value="ECO:0007669"/>
    <property type="project" value="TreeGrafter"/>
</dbReference>
<dbReference type="SUPFAM" id="SSF48371">
    <property type="entry name" value="ARM repeat"/>
    <property type="match status" value="1"/>
</dbReference>
<protein>
    <recommendedName>
        <fullName evidence="7">Protein kinase domain-containing protein</fullName>
    </recommendedName>
</protein>
<feature type="compositionally biased region" description="Low complexity" evidence="6">
    <location>
        <begin position="308"/>
        <end position="321"/>
    </location>
</feature>
<keyword evidence="3" id="KW-0418">Kinase</keyword>
<feature type="binding site" evidence="5">
    <location>
        <position position="362"/>
    </location>
    <ligand>
        <name>ATP</name>
        <dbReference type="ChEBI" id="CHEBI:30616"/>
    </ligand>
</feature>
<dbReference type="InterPro" id="IPR011989">
    <property type="entry name" value="ARM-like"/>
</dbReference>
<dbReference type="InterPro" id="IPR008271">
    <property type="entry name" value="Ser/Thr_kinase_AS"/>
</dbReference>
<evidence type="ECO:0000256" key="1">
    <source>
        <dbReference type="ARBA" id="ARBA00022679"/>
    </source>
</evidence>
<dbReference type="SUPFAM" id="SSF56112">
    <property type="entry name" value="Protein kinase-like (PK-like)"/>
    <property type="match status" value="1"/>
</dbReference>
<evidence type="ECO:0000256" key="3">
    <source>
        <dbReference type="ARBA" id="ARBA00022777"/>
    </source>
</evidence>
<dbReference type="InterPro" id="IPR011009">
    <property type="entry name" value="Kinase-like_dom_sf"/>
</dbReference>
<name>A0A1E4TYN6_PACTA</name>
<gene>
    <name evidence="8" type="ORF">PACTADRAFT_48649</name>
</gene>
<proteinExistence type="predicted"/>
<evidence type="ECO:0000256" key="4">
    <source>
        <dbReference type="ARBA" id="ARBA00022840"/>
    </source>
</evidence>
<dbReference type="PROSITE" id="PS00108">
    <property type="entry name" value="PROTEIN_KINASE_ST"/>
    <property type="match status" value="1"/>
</dbReference>
<feature type="domain" description="Protein kinase" evidence="7">
    <location>
        <begin position="333"/>
        <end position="582"/>
    </location>
</feature>
<feature type="region of interest" description="Disordered" evidence="6">
    <location>
        <begin position="77"/>
        <end position="102"/>
    </location>
</feature>
<evidence type="ECO:0000259" key="7">
    <source>
        <dbReference type="PROSITE" id="PS50011"/>
    </source>
</evidence>
<feature type="region of interest" description="Disordered" evidence="6">
    <location>
        <begin position="263"/>
        <end position="325"/>
    </location>
</feature>
<dbReference type="SMART" id="SM00220">
    <property type="entry name" value="S_TKc"/>
    <property type="match status" value="1"/>
</dbReference>
<accession>A0A1E4TYN6</accession>
<feature type="compositionally biased region" description="Polar residues" evidence="6">
    <location>
        <begin position="139"/>
        <end position="150"/>
    </location>
</feature>
<feature type="compositionally biased region" description="Polar residues" evidence="6">
    <location>
        <begin position="91"/>
        <end position="102"/>
    </location>
</feature>
<evidence type="ECO:0000256" key="2">
    <source>
        <dbReference type="ARBA" id="ARBA00022741"/>
    </source>
</evidence>
<dbReference type="Gene3D" id="1.10.510.10">
    <property type="entry name" value="Transferase(Phosphotransferase) domain 1"/>
    <property type="match status" value="1"/>
</dbReference>
<dbReference type="InterPro" id="IPR017441">
    <property type="entry name" value="Protein_kinase_ATP_BS"/>
</dbReference>
<feature type="region of interest" description="Disordered" evidence="6">
    <location>
        <begin position="116"/>
        <end position="197"/>
    </location>
</feature>
<keyword evidence="2 5" id="KW-0547">Nucleotide-binding</keyword>
<dbReference type="PANTHER" id="PTHR48016">
    <property type="entry name" value="MAP KINASE KINASE KINASE SSK2-RELATED-RELATED"/>
    <property type="match status" value="1"/>
</dbReference>
<dbReference type="InterPro" id="IPR000719">
    <property type="entry name" value="Prot_kinase_dom"/>
</dbReference>
<sequence>MGRNNSSSSSSSPLAAVIPTAVMQTAGMSTAAAATTEDHPAGKQDLLSKYMEKDDDDGYFDNIENELILKKMVGNSLNNSPIKKTRKNRKNSPTEIQLPLQNNSFLHGRHILPRSASLESEVSSNSDSRNLKSDKKSVSQRQHSLTNSGSGRAPLLAPSAAPLSLSSSSSSSSSSTSSRSSTLSLAPAPLDATSQPHLLPAPVFKKSFSPTKLFQRKDEILSSNRLKKKIRSKNDNDDNVFKKPLQTIVRPHSNNTDIFSGPITPQTPEFAQQAAPLSPPKSNNNAKQHLVSLTPAQRVEKKPGRLFNNSDNNSNNNSTNNGVDHGKSALDSYEFKELLGKGASASVFRALNLITGKEVAIKQIEITGQEDYHQLMSEIDLLKMLKHKNIVKYHGFVKTPQTLNIFLEYCSGGSLRNLYKRRNSGLDEVEVIRYTKDILQGLKYLHEQGVIHRDVKAANVLLAGDSTVKLADFGVSSKVNHHSSLEVGGTPYWMAPEVILLQGSSTASDIWSLGATVIELFTTHPPYHEYEPLAACHAIGIDDCPPIPVDLPELAKEFLLECFQRSPEIRINAARLLQHAWLNKQNVDGAKDILKTRTASASNILPGSAANNSKAKSLLPYREESLNTKNQWDFDFSNIVGEDLDRKLSSSQGNKLFKSKIITNKDATDIDMNVLQVPKLRPSAKIMSIKSKENLIGTLSPFKEVDNEMIKEDDFEGDLDLGNTNNRNMKIITTDKKNNGQVDNFALLKQFNEDNSNDFEKDFEQISLNLVKEQSQLKEISDDEDPFLDLKLEDSILKRNEAESKVILKVQNLIGKLDSNNNDLNEDISKLYKLLVENPSASNIIIKNHGLIRILELLNETNDYISVDVKHLLSLLNIIFNGNVSAMDSYCTIGGITSITNFIETKYPSDIRLEVVSFINNVTNSCKSLQMLVACGGLRLLNSLIEEDIEYFPEFPLCAINGIFAVFTNDLSTSNSNFCYILKNSVDWLAIDLNYLMKADSIIDREAYCDKIISIFQSFQSSEPRVKSYISTTTLFRSLFKNYEKLCFKNQLKILKFISSISSVQSSLDILDASGCLKFLITQLRTNAPPASKYKEVSNAVCPALFNLCHLNKIRQMEIVKLGGIPLLALLSKIDLPFKDFILPLLSEFVTLNQKTRDLFWENKVFDIFVSYLINLNWQVTSLDAIKNWLNYDGKRVETQILKRVELFIKGFFISNNLQFLEIFSQLLDKSYKITTNFCQKELIDATFTKFQFNKKTAVIQLNLLKILKKLISCKLNDKNGSDKNSENLLKEIKVKVKEILDDGSHEGAAKSSILVKELANEILLMF</sequence>
<feature type="compositionally biased region" description="Low complexity" evidence="6">
    <location>
        <begin position="153"/>
        <end position="194"/>
    </location>
</feature>
<evidence type="ECO:0000313" key="9">
    <source>
        <dbReference type="Proteomes" id="UP000094236"/>
    </source>
</evidence>
<dbReference type="EMBL" id="KV454012">
    <property type="protein sequence ID" value="ODV96841.1"/>
    <property type="molecule type" value="Genomic_DNA"/>
</dbReference>
<dbReference type="PANTHER" id="PTHR48016:SF4">
    <property type="entry name" value="PROTEIN KINASE DOMAIN-CONTAINING PROTEIN"/>
    <property type="match status" value="1"/>
</dbReference>
<dbReference type="OrthoDB" id="8693905at2759"/>
<evidence type="ECO:0000256" key="5">
    <source>
        <dbReference type="PROSITE-ProRule" id="PRU10141"/>
    </source>
</evidence>
<keyword evidence="4 5" id="KW-0067">ATP-binding</keyword>
<evidence type="ECO:0000313" key="8">
    <source>
        <dbReference type="EMBL" id="ODV96841.1"/>
    </source>
</evidence>
<dbReference type="InterPro" id="IPR016024">
    <property type="entry name" value="ARM-type_fold"/>
</dbReference>
<dbReference type="Gene3D" id="1.25.10.10">
    <property type="entry name" value="Leucine-rich Repeat Variant"/>
    <property type="match status" value="1"/>
</dbReference>
<feature type="compositionally biased region" description="Low complexity" evidence="6">
    <location>
        <begin position="116"/>
        <end position="128"/>
    </location>
</feature>
<dbReference type="GO" id="GO:0005737">
    <property type="term" value="C:cytoplasm"/>
    <property type="evidence" value="ECO:0007669"/>
    <property type="project" value="TreeGrafter"/>
</dbReference>
<dbReference type="Proteomes" id="UP000094236">
    <property type="component" value="Unassembled WGS sequence"/>
</dbReference>
<keyword evidence="1" id="KW-0808">Transferase</keyword>
<dbReference type="InterPro" id="IPR050538">
    <property type="entry name" value="MAP_kinase_kinase_kinase"/>
</dbReference>